<accession>A0A2T3Z1V3</accession>
<dbReference type="EMBL" id="KZ679265">
    <property type="protein sequence ID" value="PTB38788.1"/>
    <property type="molecule type" value="Genomic_DNA"/>
</dbReference>
<protein>
    <submittedName>
        <fullName evidence="1">Uncharacterized protein</fullName>
    </submittedName>
</protein>
<evidence type="ECO:0000313" key="1">
    <source>
        <dbReference type="EMBL" id="PTB38788.1"/>
    </source>
</evidence>
<sequence length="68" mass="8135">MEMSLLARYAKRRNERDRLGQSAHRFSRQLPIAHFAHSFEIRLLARWSMAPEPYLSKLASRELHSKRE</sequence>
<dbReference type="Proteomes" id="UP000240493">
    <property type="component" value="Unassembled WGS sequence"/>
</dbReference>
<name>A0A2T3Z1V3_TRIA4</name>
<reference evidence="1 2" key="1">
    <citation type="submission" date="2016-07" db="EMBL/GenBank/DDBJ databases">
        <title>Multiple horizontal gene transfer events from other fungi enriched the ability of initially mycotrophic Trichoderma (Ascomycota) to feed on dead plant biomass.</title>
        <authorList>
            <consortium name="DOE Joint Genome Institute"/>
            <person name="Aerts A."/>
            <person name="Atanasova L."/>
            <person name="Chenthamara K."/>
            <person name="Zhang J."/>
            <person name="Grujic M."/>
            <person name="Henrissat B."/>
            <person name="Kuo A."/>
            <person name="Salamov A."/>
            <person name="Lipzen A."/>
            <person name="Labutti K."/>
            <person name="Barry K."/>
            <person name="Miao Y."/>
            <person name="Rahimi M.J."/>
            <person name="Shen Q."/>
            <person name="Grigoriev I.V."/>
            <person name="Kubicek C.P."/>
            <person name="Druzhinina I.S."/>
        </authorList>
    </citation>
    <scope>NUCLEOTIDE SEQUENCE [LARGE SCALE GENOMIC DNA]</scope>
    <source>
        <strain evidence="1 2">CBS 433.97</strain>
    </source>
</reference>
<gene>
    <name evidence="1" type="ORF">M441DRAFT_60025</name>
</gene>
<organism evidence="1 2">
    <name type="scientific">Trichoderma asperellum (strain ATCC 204424 / CBS 433.97 / NBRC 101777)</name>
    <dbReference type="NCBI Taxonomy" id="1042311"/>
    <lineage>
        <taxon>Eukaryota</taxon>
        <taxon>Fungi</taxon>
        <taxon>Dikarya</taxon>
        <taxon>Ascomycota</taxon>
        <taxon>Pezizomycotina</taxon>
        <taxon>Sordariomycetes</taxon>
        <taxon>Hypocreomycetidae</taxon>
        <taxon>Hypocreales</taxon>
        <taxon>Hypocreaceae</taxon>
        <taxon>Trichoderma</taxon>
    </lineage>
</organism>
<dbReference type="AlphaFoldDB" id="A0A2T3Z1V3"/>
<evidence type="ECO:0000313" key="2">
    <source>
        <dbReference type="Proteomes" id="UP000240493"/>
    </source>
</evidence>
<keyword evidence="2" id="KW-1185">Reference proteome</keyword>
<proteinExistence type="predicted"/>